<dbReference type="NCBIfam" id="NF003816">
    <property type="entry name" value="PRK05406.1-5"/>
    <property type="match status" value="1"/>
</dbReference>
<keyword evidence="1" id="KW-0067">ATP-binding</keyword>
<dbReference type="Pfam" id="PF03746">
    <property type="entry name" value="LamB_YcsF"/>
    <property type="match status" value="1"/>
</dbReference>
<reference evidence="2 3" key="1">
    <citation type="journal article" date="2019" name="Nat. Commun.">
        <title>The antimicrobial potential of Streptomyces from insect microbiomes.</title>
        <authorList>
            <person name="Chevrette M.G."/>
            <person name="Carlson C.M."/>
            <person name="Ortega H.E."/>
            <person name="Thomas C."/>
            <person name="Ananiev G.E."/>
            <person name="Barns K.J."/>
            <person name="Book A.J."/>
            <person name="Cagnazzo J."/>
            <person name="Carlos C."/>
            <person name="Flanigan W."/>
            <person name="Grubbs K.J."/>
            <person name="Horn H.A."/>
            <person name="Hoffmann F.M."/>
            <person name="Klassen J.L."/>
            <person name="Knack J.J."/>
            <person name="Lewin G.R."/>
            <person name="McDonald B.R."/>
            <person name="Muller L."/>
            <person name="Melo W.G.P."/>
            <person name="Pinto-Tomas A.A."/>
            <person name="Schmitz A."/>
            <person name="Wendt-Pienkowski E."/>
            <person name="Wildman S."/>
            <person name="Zhao M."/>
            <person name="Zhang F."/>
            <person name="Bugni T.S."/>
            <person name="Andes D.R."/>
            <person name="Pupo M.T."/>
            <person name="Currie C.R."/>
        </authorList>
    </citation>
    <scope>NUCLEOTIDE SEQUENCE [LARGE SCALE GENOMIC DNA]</scope>
    <source>
        <strain evidence="2 3">SID5840</strain>
    </source>
</reference>
<accession>A0A7K2IP81</accession>
<dbReference type="GO" id="GO:0005975">
    <property type="term" value="P:carbohydrate metabolic process"/>
    <property type="evidence" value="ECO:0007669"/>
    <property type="project" value="InterPro"/>
</dbReference>
<comment type="function">
    <text evidence="1">Catalyzes the cleavage of 5-oxoproline to form L-glutamate coupled to the hydrolysis of ATP to ADP and inorganic phosphate.</text>
</comment>
<keyword evidence="1 2" id="KW-0378">Hydrolase</keyword>
<gene>
    <name evidence="1 2" type="primary">pxpA</name>
    <name evidence="2" type="ORF">GTW20_05705</name>
</gene>
<dbReference type="EMBL" id="WWHY01000001">
    <property type="protein sequence ID" value="MYR31780.1"/>
    <property type="molecule type" value="Genomic_DNA"/>
</dbReference>
<dbReference type="HAMAP" id="MF_00691">
    <property type="entry name" value="PxpA"/>
    <property type="match status" value="1"/>
</dbReference>
<dbReference type="NCBIfam" id="NF003814">
    <property type="entry name" value="PRK05406.1-3"/>
    <property type="match status" value="1"/>
</dbReference>
<comment type="similarity">
    <text evidence="1">Belongs to the LamB/PxpA family.</text>
</comment>
<dbReference type="RefSeq" id="WP_017533655.1">
    <property type="nucleotide sequence ID" value="NZ_JBEXQM010000005.1"/>
</dbReference>
<evidence type="ECO:0000313" key="2">
    <source>
        <dbReference type="EMBL" id="MYR31780.1"/>
    </source>
</evidence>
<dbReference type="EC" id="3.5.2.9" evidence="1"/>
<protein>
    <recommendedName>
        <fullName evidence="1">5-oxoprolinase subunit A</fullName>
        <shortName evidence="1">5-OPase subunit A</shortName>
        <ecNumber evidence="1">3.5.2.9</ecNumber>
    </recommendedName>
    <alternativeName>
        <fullName evidence="1">5-oxoprolinase (ATP-hydrolyzing) subunit A</fullName>
    </alternativeName>
</protein>
<keyword evidence="1" id="KW-0547">Nucleotide-binding</keyword>
<dbReference type="SUPFAM" id="SSF88713">
    <property type="entry name" value="Glycoside hydrolase/deacetylase"/>
    <property type="match status" value="1"/>
</dbReference>
<evidence type="ECO:0000256" key="1">
    <source>
        <dbReference type="HAMAP-Rule" id="MF_00691"/>
    </source>
</evidence>
<dbReference type="InterPro" id="IPR011330">
    <property type="entry name" value="Glyco_hydro/deAcase_b/a-brl"/>
</dbReference>
<comment type="caution">
    <text evidence="2">The sequence shown here is derived from an EMBL/GenBank/DDBJ whole genome shotgun (WGS) entry which is preliminary data.</text>
</comment>
<proteinExistence type="inferred from homology"/>
<comment type="catalytic activity">
    <reaction evidence="1">
        <text>5-oxo-L-proline + ATP + 2 H2O = L-glutamate + ADP + phosphate + H(+)</text>
        <dbReference type="Rhea" id="RHEA:10348"/>
        <dbReference type="ChEBI" id="CHEBI:15377"/>
        <dbReference type="ChEBI" id="CHEBI:15378"/>
        <dbReference type="ChEBI" id="CHEBI:29985"/>
        <dbReference type="ChEBI" id="CHEBI:30616"/>
        <dbReference type="ChEBI" id="CHEBI:43474"/>
        <dbReference type="ChEBI" id="CHEBI:58402"/>
        <dbReference type="ChEBI" id="CHEBI:456216"/>
        <dbReference type="EC" id="3.5.2.9"/>
    </reaction>
</comment>
<dbReference type="Gene3D" id="3.20.20.370">
    <property type="entry name" value="Glycoside hydrolase/deacetylase"/>
    <property type="match status" value="1"/>
</dbReference>
<dbReference type="AlphaFoldDB" id="A0A7K2IP81"/>
<dbReference type="GO" id="GO:0005524">
    <property type="term" value="F:ATP binding"/>
    <property type="evidence" value="ECO:0007669"/>
    <property type="project" value="UniProtKB-UniRule"/>
</dbReference>
<dbReference type="InterPro" id="IPR005501">
    <property type="entry name" value="LamB/YcsF/PxpA-like"/>
</dbReference>
<sequence>MRIDLNSDLGESFGRWELGDDRTLLSIVTSANVACGFHAGDPSTLRRTTAEAAARGVAVGGHVAYRDLAGFGRRFVDVPPAELTDEVLYQLGALSAFTALTGERIRYVKPHGALYNAIVHHEAQAAAVVEAVRAFDPELPVLGLPGSRFLEKAEAAGLTTYREAFADRAYTPEGTLVSRREPGSVLHDPEAIAARCLRIARGEPITAIDGTEILVEADSLCVHGDSPGAVDIARAVAERLRAEGVDIVPFTGA</sequence>
<dbReference type="GO" id="GO:0017168">
    <property type="term" value="F:5-oxoprolinase (ATP-hydrolyzing) activity"/>
    <property type="evidence" value="ECO:0007669"/>
    <property type="project" value="UniProtKB-UniRule"/>
</dbReference>
<dbReference type="CDD" id="cd10787">
    <property type="entry name" value="LamB_YcsF_like"/>
    <property type="match status" value="1"/>
</dbReference>
<name>A0A7K2IP81_9ACTN</name>
<dbReference type="Proteomes" id="UP000467124">
    <property type="component" value="Unassembled WGS sequence"/>
</dbReference>
<dbReference type="PANTHER" id="PTHR30292">
    <property type="entry name" value="UNCHARACTERIZED PROTEIN YBGL-RELATED"/>
    <property type="match status" value="1"/>
</dbReference>
<dbReference type="PANTHER" id="PTHR30292:SF0">
    <property type="entry name" value="5-OXOPROLINASE SUBUNIT A"/>
    <property type="match status" value="1"/>
</dbReference>
<evidence type="ECO:0000313" key="3">
    <source>
        <dbReference type="Proteomes" id="UP000467124"/>
    </source>
</evidence>
<organism evidence="2 3">
    <name type="scientific">Nocardiopsis alba</name>
    <dbReference type="NCBI Taxonomy" id="53437"/>
    <lineage>
        <taxon>Bacteria</taxon>
        <taxon>Bacillati</taxon>
        <taxon>Actinomycetota</taxon>
        <taxon>Actinomycetes</taxon>
        <taxon>Streptosporangiales</taxon>
        <taxon>Nocardiopsidaceae</taxon>
        <taxon>Nocardiopsis</taxon>
    </lineage>
</organism>
<comment type="subunit">
    <text evidence="1">Forms a complex composed of PxpA, PxpB and PxpC.</text>
</comment>